<feature type="domain" description="Integrase zinc-binding" evidence="1">
    <location>
        <begin position="110"/>
        <end position="142"/>
    </location>
</feature>
<dbReference type="Proteomes" id="UP001163828">
    <property type="component" value="Unassembled WGS sequence"/>
</dbReference>
<protein>
    <recommendedName>
        <fullName evidence="1">Integrase zinc-binding domain-containing protein</fullName>
    </recommendedName>
</protein>
<accession>A0ABQ8PXV4</accession>
<sequence length="142" mass="16444">ELQETRDIEAAELEVAREPDIENVEYNPEVNPTAFESRVKGENLHTHIEGANPDVIRDIKEAYETDPLFKKVMHKIQDHPRFTVTDGLIWTKNIGGENVLCIPETPKGKQSVRSAILEQGHQIVGHFGPQRTADYIRRWYWW</sequence>
<dbReference type="InterPro" id="IPR041588">
    <property type="entry name" value="Integrase_H2C2"/>
</dbReference>
<evidence type="ECO:0000313" key="2">
    <source>
        <dbReference type="EMBL" id="KAJ3991250.1"/>
    </source>
</evidence>
<proteinExistence type="predicted"/>
<feature type="non-terminal residue" evidence="2">
    <location>
        <position position="142"/>
    </location>
</feature>
<gene>
    <name evidence="2" type="ORF">F5050DRAFT_1531903</name>
</gene>
<reference evidence="2" key="1">
    <citation type="submission" date="2022-08" db="EMBL/GenBank/DDBJ databases">
        <authorList>
            <consortium name="DOE Joint Genome Institute"/>
            <person name="Min B."/>
            <person name="Riley R."/>
            <person name="Sierra-Patev S."/>
            <person name="Naranjo-Ortiz M."/>
            <person name="Looney B."/>
            <person name="Konkel Z."/>
            <person name="Slot J.C."/>
            <person name="Sakamoto Y."/>
            <person name="Steenwyk J.L."/>
            <person name="Rokas A."/>
            <person name="Carro J."/>
            <person name="Camarero S."/>
            <person name="Ferreira P."/>
            <person name="Molpeceres G."/>
            <person name="Ruiz-Duenas F.J."/>
            <person name="Serrano A."/>
            <person name="Henrissat B."/>
            <person name="Drula E."/>
            <person name="Hughes K.W."/>
            <person name="Mata J.L."/>
            <person name="Ishikawa N.K."/>
            <person name="Vargas-Isla R."/>
            <person name="Ushijima S."/>
            <person name="Smith C.A."/>
            <person name="Ahrendt S."/>
            <person name="Andreopoulos W."/>
            <person name="He G."/>
            <person name="Labutti K."/>
            <person name="Lipzen A."/>
            <person name="Ng V."/>
            <person name="Sandor L."/>
            <person name="Barry K."/>
            <person name="Martinez A.T."/>
            <person name="Xiao Y."/>
            <person name="Gibbons J.G."/>
            <person name="Terashima K."/>
            <person name="Hibbett D.S."/>
            <person name="Grigoriev I.V."/>
        </authorList>
    </citation>
    <scope>NUCLEOTIDE SEQUENCE</scope>
    <source>
        <strain evidence="2">TFB10827</strain>
    </source>
</reference>
<organism evidence="2 3">
    <name type="scientific">Lentinula boryana</name>
    <dbReference type="NCBI Taxonomy" id="40481"/>
    <lineage>
        <taxon>Eukaryota</taxon>
        <taxon>Fungi</taxon>
        <taxon>Dikarya</taxon>
        <taxon>Basidiomycota</taxon>
        <taxon>Agaricomycotina</taxon>
        <taxon>Agaricomycetes</taxon>
        <taxon>Agaricomycetidae</taxon>
        <taxon>Agaricales</taxon>
        <taxon>Marasmiineae</taxon>
        <taxon>Omphalotaceae</taxon>
        <taxon>Lentinula</taxon>
    </lineage>
</organism>
<comment type="caution">
    <text evidence="2">The sequence shown here is derived from an EMBL/GenBank/DDBJ whole genome shotgun (WGS) entry which is preliminary data.</text>
</comment>
<feature type="non-terminal residue" evidence="2">
    <location>
        <position position="1"/>
    </location>
</feature>
<name>A0ABQ8PXV4_9AGAR</name>
<evidence type="ECO:0000259" key="1">
    <source>
        <dbReference type="Pfam" id="PF17921"/>
    </source>
</evidence>
<keyword evidence="3" id="KW-1185">Reference proteome</keyword>
<evidence type="ECO:0000313" key="3">
    <source>
        <dbReference type="Proteomes" id="UP001163828"/>
    </source>
</evidence>
<dbReference type="Gene3D" id="1.10.340.70">
    <property type="match status" value="1"/>
</dbReference>
<dbReference type="EMBL" id="MU791094">
    <property type="protein sequence ID" value="KAJ3991250.1"/>
    <property type="molecule type" value="Genomic_DNA"/>
</dbReference>
<dbReference type="Pfam" id="PF17921">
    <property type="entry name" value="Integrase_H2C2"/>
    <property type="match status" value="1"/>
</dbReference>